<dbReference type="EMBL" id="CP040058">
    <property type="protein sequence ID" value="QCP36860.1"/>
    <property type="molecule type" value="Genomic_DNA"/>
</dbReference>
<proteinExistence type="predicted"/>
<dbReference type="AlphaFoldDB" id="A0A4V1EGQ1"/>
<accession>A0A4V1EGQ1</accession>
<dbReference type="KEGG" id="arf:AR1Y2_3406"/>
<organism evidence="1 2">
    <name type="scientific">Anaerostipes rhamnosivorans</name>
    <dbReference type="NCBI Taxonomy" id="1229621"/>
    <lineage>
        <taxon>Bacteria</taxon>
        <taxon>Bacillati</taxon>
        <taxon>Bacillota</taxon>
        <taxon>Clostridia</taxon>
        <taxon>Lachnospirales</taxon>
        <taxon>Lachnospiraceae</taxon>
        <taxon>Anaerostipes</taxon>
    </lineage>
</organism>
<evidence type="ECO:0000313" key="1">
    <source>
        <dbReference type="EMBL" id="QCP36860.1"/>
    </source>
</evidence>
<name>A0A4V1EGQ1_9FIRM</name>
<sequence>MTEKQINEELEKGYTDMLEGRSKPAEQVFSEIYKDYNVYC</sequence>
<dbReference type="RefSeq" id="WP_282432089.1">
    <property type="nucleotide sequence ID" value="NZ_CP040058.1"/>
</dbReference>
<protein>
    <submittedName>
        <fullName evidence="1">Uncharacterized protein</fullName>
    </submittedName>
</protein>
<dbReference type="Proteomes" id="UP000298653">
    <property type="component" value="Chromosome"/>
</dbReference>
<keyword evidence="2" id="KW-1185">Reference proteome</keyword>
<gene>
    <name evidence="1" type="ORF">AR1Y2_3406</name>
</gene>
<reference evidence="1 2" key="1">
    <citation type="submission" date="2019-05" db="EMBL/GenBank/DDBJ databases">
        <title>Complete genome sequencing of Anaerostipes rhamnosivorans.</title>
        <authorList>
            <person name="Bui T.P.N."/>
            <person name="de Vos W.M."/>
        </authorList>
    </citation>
    <scope>NUCLEOTIDE SEQUENCE [LARGE SCALE GENOMIC DNA]</scope>
    <source>
        <strain evidence="1 2">1y2</strain>
    </source>
</reference>
<evidence type="ECO:0000313" key="2">
    <source>
        <dbReference type="Proteomes" id="UP000298653"/>
    </source>
</evidence>